<organism evidence="3 4">
    <name type="scientific">Hymenobacter humi</name>
    <dbReference type="NCBI Taxonomy" id="1411620"/>
    <lineage>
        <taxon>Bacteria</taxon>
        <taxon>Pseudomonadati</taxon>
        <taxon>Bacteroidota</taxon>
        <taxon>Cytophagia</taxon>
        <taxon>Cytophagales</taxon>
        <taxon>Hymenobacteraceae</taxon>
        <taxon>Hymenobacter</taxon>
    </lineage>
</organism>
<feature type="transmembrane region" description="Helical" evidence="2">
    <location>
        <begin position="12"/>
        <end position="31"/>
    </location>
</feature>
<keyword evidence="2" id="KW-1133">Transmembrane helix</keyword>
<dbReference type="InterPro" id="IPR002528">
    <property type="entry name" value="MATE_fam"/>
</dbReference>
<dbReference type="Pfam" id="PF01554">
    <property type="entry name" value="MatE"/>
    <property type="match status" value="1"/>
</dbReference>
<dbReference type="PANTHER" id="PTHR43298:SF2">
    <property type="entry name" value="FMN_FAD EXPORTER YEEO-RELATED"/>
    <property type="match status" value="1"/>
</dbReference>
<gene>
    <name evidence="3" type="ORF">ACFQT0_13800</name>
</gene>
<name>A0ABW2U7G1_9BACT</name>
<dbReference type="InterPro" id="IPR050222">
    <property type="entry name" value="MATE_MdtK"/>
</dbReference>
<dbReference type="Proteomes" id="UP001596513">
    <property type="component" value="Unassembled WGS sequence"/>
</dbReference>
<keyword evidence="1" id="KW-0813">Transport</keyword>
<comment type="caution">
    <text evidence="3">The sequence shown here is derived from an EMBL/GenBank/DDBJ whole genome shotgun (WGS) entry which is preliminary data.</text>
</comment>
<dbReference type="EMBL" id="JBHTEK010000001">
    <property type="protein sequence ID" value="MFC7668332.1"/>
    <property type="molecule type" value="Genomic_DNA"/>
</dbReference>
<dbReference type="PANTHER" id="PTHR43298">
    <property type="entry name" value="MULTIDRUG RESISTANCE PROTEIN NORM-RELATED"/>
    <property type="match status" value="1"/>
</dbReference>
<evidence type="ECO:0000313" key="4">
    <source>
        <dbReference type="Proteomes" id="UP001596513"/>
    </source>
</evidence>
<sequence>MENLRPHLRPTLLLAFPVMLSQLGHVLVNFVDSVVVGHIGKVPLAAVGVGVSTTSVLLVLGVGLSMGTVPLVAAADGRRDVPELGRLLVASVWMSALAGLVLAGVGQRYPPFCTCWGSRPRW</sequence>
<evidence type="ECO:0000256" key="1">
    <source>
        <dbReference type="ARBA" id="ARBA00022448"/>
    </source>
</evidence>
<feature type="transmembrane region" description="Helical" evidence="2">
    <location>
        <begin position="87"/>
        <end position="105"/>
    </location>
</feature>
<accession>A0ABW2U7G1</accession>
<protein>
    <submittedName>
        <fullName evidence="3">MATE family efflux transporter</fullName>
    </submittedName>
</protein>
<keyword evidence="2" id="KW-0472">Membrane</keyword>
<reference evidence="4" key="1">
    <citation type="journal article" date="2019" name="Int. J. Syst. Evol. Microbiol.">
        <title>The Global Catalogue of Microorganisms (GCM) 10K type strain sequencing project: providing services to taxonomists for standard genome sequencing and annotation.</title>
        <authorList>
            <consortium name="The Broad Institute Genomics Platform"/>
            <consortium name="The Broad Institute Genome Sequencing Center for Infectious Disease"/>
            <person name="Wu L."/>
            <person name="Ma J."/>
        </authorList>
    </citation>
    <scope>NUCLEOTIDE SEQUENCE [LARGE SCALE GENOMIC DNA]</scope>
    <source>
        <strain evidence="4">JCM 19635</strain>
    </source>
</reference>
<proteinExistence type="predicted"/>
<feature type="transmembrane region" description="Helical" evidence="2">
    <location>
        <begin position="51"/>
        <end position="75"/>
    </location>
</feature>
<evidence type="ECO:0000256" key="2">
    <source>
        <dbReference type="SAM" id="Phobius"/>
    </source>
</evidence>
<evidence type="ECO:0000313" key="3">
    <source>
        <dbReference type="EMBL" id="MFC7668332.1"/>
    </source>
</evidence>
<dbReference type="RefSeq" id="WP_380203562.1">
    <property type="nucleotide sequence ID" value="NZ_JBHTEK010000001.1"/>
</dbReference>
<keyword evidence="4" id="KW-1185">Reference proteome</keyword>
<keyword evidence="2" id="KW-0812">Transmembrane</keyword>